<dbReference type="InterPro" id="IPR036047">
    <property type="entry name" value="F-box-like_dom_sf"/>
</dbReference>
<proteinExistence type="predicted"/>
<dbReference type="OrthoDB" id="591557at2759"/>
<reference evidence="2" key="1">
    <citation type="submission" date="2023-05" db="EMBL/GenBank/DDBJ databases">
        <title>Genome and transcriptome analyses reveal genes involved in the formation of fine ridges on petal epidermal cells in Hibiscus trionum.</title>
        <authorList>
            <person name="Koshimizu S."/>
            <person name="Masuda S."/>
            <person name="Ishii T."/>
            <person name="Shirasu K."/>
            <person name="Hoshino A."/>
            <person name="Arita M."/>
        </authorList>
    </citation>
    <scope>NUCLEOTIDE SEQUENCE</scope>
    <source>
        <strain evidence="2">Hamamatsu line</strain>
    </source>
</reference>
<feature type="domain" description="F-box" evidence="1">
    <location>
        <begin position="4"/>
        <end position="44"/>
    </location>
</feature>
<name>A0A9W7HB06_HIBTR</name>
<dbReference type="NCBIfam" id="TIGR01640">
    <property type="entry name" value="F_box_assoc_1"/>
    <property type="match status" value="1"/>
</dbReference>
<gene>
    <name evidence="2" type="ORF">HRI_001094300</name>
</gene>
<dbReference type="EMBL" id="BSYR01000010">
    <property type="protein sequence ID" value="GMI74250.1"/>
    <property type="molecule type" value="Genomic_DNA"/>
</dbReference>
<evidence type="ECO:0000313" key="2">
    <source>
        <dbReference type="EMBL" id="GMI74250.1"/>
    </source>
</evidence>
<dbReference type="Pfam" id="PF07734">
    <property type="entry name" value="FBA_1"/>
    <property type="match status" value="1"/>
</dbReference>
<organism evidence="2 3">
    <name type="scientific">Hibiscus trionum</name>
    <name type="common">Flower of an hour</name>
    <dbReference type="NCBI Taxonomy" id="183268"/>
    <lineage>
        <taxon>Eukaryota</taxon>
        <taxon>Viridiplantae</taxon>
        <taxon>Streptophyta</taxon>
        <taxon>Embryophyta</taxon>
        <taxon>Tracheophyta</taxon>
        <taxon>Spermatophyta</taxon>
        <taxon>Magnoliopsida</taxon>
        <taxon>eudicotyledons</taxon>
        <taxon>Gunneridae</taxon>
        <taxon>Pentapetalae</taxon>
        <taxon>rosids</taxon>
        <taxon>malvids</taxon>
        <taxon>Malvales</taxon>
        <taxon>Malvaceae</taxon>
        <taxon>Malvoideae</taxon>
        <taxon>Hibiscus</taxon>
    </lineage>
</organism>
<dbReference type="InterPro" id="IPR017451">
    <property type="entry name" value="F-box-assoc_interact_dom"/>
</dbReference>
<evidence type="ECO:0000259" key="1">
    <source>
        <dbReference type="SMART" id="SM00256"/>
    </source>
</evidence>
<dbReference type="SMART" id="SM00256">
    <property type="entry name" value="FBOX"/>
    <property type="match status" value="1"/>
</dbReference>
<dbReference type="Pfam" id="PF00646">
    <property type="entry name" value="F-box"/>
    <property type="match status" value="1"/>
</dbReference>
<dbReference type="InterPro" id="IPR001810">
    <property type="entry name" value="F-box_dom"/>
</dbReference>
<dbReference type="InterPro" id="IPR050796">
    <property type="entry name" value="SCF_F-box_component"/>
</dbReference>
<dbReference type="CDD" id="cd22157">
    <property type="entry name" value="F-box_AtFBW1-like"/>
    <property type="match status" value="1"/>
</dbReference>
<dbReference type="PANTHER" id="PTHR31672:SF13">
    <property type="entry name" value="F-BOX PROTEIN CPR30-LIKE"/>
    <property type="match status" value="1"/>
</dbReference>
<dbReference type="Proteomes" id="UP001165190">
    <property type="component" value="Unassembled WGS sequence"/>
</dbReference>
<accession>A0A9W7HB06</accession>
<dbReference type="SUPFAM" id="SSF82171">
    <property type="entry name" value="DPP6 N-terminal domain-like"/>
    <property type="match status" value="1"/>
</dbReference>
<dbReference type="InterPro" id="IPR006527">
    <property type="entry name" value="F-box-assoc_dom_typ1"/>
</dbReference>
<dbReference type="PANTHER" id="PTHR31672">
    <property type="entry name" value="BNACNNG10540D PROTEIN"/>
    <property type="match status" value="1"/>
</dbReference>
<evidence type="ECO:0000313" key="3">
    <source>
        <dbReference type="Proteomes" id="UP001165190"/>
    </source>
</evidence>
<comment type="caution">
    <text evidence="2">The sequence shown here is derived from an EMBL/GenBank/DDBJ whole genome shotgun (WGS) entry which is preliminary data.</text>
</comment>
<sequence length="364" mass="42423">MATISPDIIPEILCRLGVKDLLRFRCVSKPWCSLIDSPDFIKLHLSQSLNTSTHLSIVLRDCYLFSIYFDSLKADQMLNNPFSTEYIITEILGSCNGLFALFNCDEEIALWNPSTRKFHMLPVTDIEFPRDFCIRQFIVYGFGHDPISDDYKLVRMVQFYGKEDDSFDSEVKVYSLRTNSWRRIKDFPFYLLYKRAYGVLANNSLHWFVFKNPSDTHRFIAAFDLRTEEYRLVELPDYIGEGFYMCVNSIGDSLCLIVNYYEGSVVDIWMMKEYGVKESWIKMVSVNQFKPFDFVEPLAFSKNGDRALMCIDHKRFVWYDLRSKRVKTVRIEGVPSLFEAEVLVESLVPLNANGAMINKKEEGT</sequence>
<keyword evidence="3" id="KW-1185">Reference proteome</keyword>
<protein>
    <submittedName>
        <fullName evidence="2">CONSTITUTIVE EXPRESSER OF PR GENES 1, CONSTITUTIVE EXPRESSER OF PR GENES 30</fullName>
    </submittedName>
</protein>
<dbReference type="AlphaFoldDB" id="A0A9W7HB06"/>
<dbReference type="SUPFAM" id="SSF81383">
    <property type="entry name" value="F-box domain"/>
    <property type="match status" value="1"/>
</dbReference>